<feature type="transmembrane region" description="Helical" evidence="1">
    <location>
        <begin position="53"/>
        <end position="77"/>
    </location>
</feature>
<proteinExistence type="predicted"/>
<dbReference type="RefSeq" id="WP_058310855.1">
    <property type="nucleotide sequence ID" value="NZ_CYTW01000001.1"/>
</dbReference>
<dbReference type="EMBL" id="CYTW01000001">
    <property type="protein sequence ID" value="CUJ94584.1"/>
    <property type="molecule type" value="Genomic_DNA"/>
</dbReference>
<reference evidence="5" key="1">
    <citation type="submission" date="2015-09" db="EMBL/GenBank/DDBJ databases">
        <authorList>
            <person name="Rodrigo-Torres Lidia"/>
            <person name="Arahal R.David."/>
        </authorList>
    </citation>
    <scope>NUCLEOTIDE SEQUENCE [LARGE SCALE GENOMIC DNA]</scope>
    <source>
        <strain evidence="5">CECT 7735</strain>
    </source>
</reference>
<evidence type="ECO:0000259" key="3">
    <source>
        <dbReference type="Pfam" id="PF15420"/>
    </source>
</evidence>
<feature type="transmembrane region" description="Helical" evidence="1">
    <location>
        <begin position="129"/>
        <end position="151"/>
    </location>
</feature>
<name>A0A0P1IEK1_9RHOB</name>
<accession>A0A0P1IEK1</accession>
<feature type="transmembrane region" description="Helical" evidence="1">
    <location>
        <begin position="20"/>
        <end position="41"/>
    </location>
</feature>
<feature type="domain" description="Alpha/beta-hydrolase catalytic" evidence="2">
    <location>
        <begin position="261"/>
        <end position="549"/>
    </location>
</feature>
<dbReference type="Proteomes" id="UP000051870">
    <property type="component" value="Unassembled WGS sequence"/>
</dbReference>
<dbReference type="Pfam" id="PF10081">
    <property type="entry name" value="Abhydrolase_9"/>
    <property type="match status" value="1"/>
</dbReference>
<dbReference type="InterPro" id="IPR027787">
    <property type="entry name" value="Alpha/beta-hydrolase_catalytic"/>
</dbReference>
<feature type="transmembrane region" description="Helical" evidence="1">
    <location>
        <begin position="172"/>
        <end position="192"/>
    </location>
</feature>
<dbReference type="GeneID" id="83880808"/>
<feature type="transmembrane region" description="Helical" evidence="1">
    <location>
        <begin position="89"/>
        <end position="109"/>
    </location>
</feature>
<protein>
    <submittedName>
        <fullName evidence="4">Putative membrane protein</fullName>
    </submittedName>
</protein>
<keyword evidence="5" id="KW-1185">Reference proteome</keyword>
<gene>
    <name evidence="4" type="ORF">PH7735_01764</name>
</gene>
<keyword evidence="1" id="KW-0472">Membrane</keyword>
<dbReference type="InterPro" id="IPR012037">
    <property type="entry name" value="Alpha/beta-hydrolase_fam"/>
</dbReference>
<evidence type="ECO:0000259" key="2">
    <source>
        <dbReference type="Pfam" id="PF10081"/>
    </source>
</evidence>
<evidence type="ECO:0000313" key="4">
    <source>
        <dbReference type="EMBL" id="CUJ94584.1"/>
    </source>
</evidence>
<evidence type="ECO:0000256" key="1">
    <source>
        <dbReference type="SAM" id="Phobius"/>
    </source>
</evidence>
<feature type="domain" description="Alpha/beta-hydrolase N-terminal" evidence="3">
    <location>
        <begin position="40"/>
        <end position="244"/>
    </location>
</feature>
<keyword evidence="1" id="KW-1133">Transmembrane helix</keyword>
<dbReference type="ESTHER" id="9rhob-a0a0p1iek1">
    <property type="family name" value="Abhydrolase_9"/>
</dbReference>
<dbReference type="PIRSF" id="PIRSF007542">
    <property type="entry name" value="UCP007542"/>
    <property type="match status" value="1"/>
</dbReference>
<evidence type="ECO:0000313" key="5">
    <source>
        <dbReference type="Proteomes" id="UP000051870"/>
    </source>
</evidence>
<dbReference type="InterPro" id="IPR027788">
    <property type="entry name" value="Alpha/beta-hydrolase_N_dom"/>
</dbReference>
<keyword evidence="1" id="KW-0812">Transmembrane</keyword>
<organism evidence="4 5">
    <name type="scientific">Shimia thalassica</name>
    <dbReference type="NCBI Taxonomy" id="1715693"/>
    <lineage>
        <taxon>Bacteria</taxon>
        <taxon>Pseudomonadati</taxon>
        <taxon>Pseudomonadota</taxon>
        <taxon>Alphaproteobacteria</taxon>
        <taxon>Rhodobacterales</taxon>
        <taxon>Roseobacteraceae</taxon>
    </lineage>
</organism>
<dbReference type="Pfam" id="PF15420">
    <property type="entry name" value="Abhydrolase_9_N"/>
    <property type="match status" value="1"/>
</dbReference>
<dbReference type="STRING" id="1715693.PH7735_01764"/>
<dbReference type="AlphaFoldDB" id="A0A0P1IEK1"/>
<sequence>MPPSRTHQLLDMMPQTLSRFLTSLSITGVVVGMAFFCFSLTPSLLPRIPTIQGALSGVSFVCGYGLGFLIVSILTFLEIPLIKGAWKVRLGFAALSVASVMSILTLNRMSVWQNSIRTLMEMELVDSAYPFQVLGVAIVSATVLLLVVRGLRRLSLRVSGWVNKFLPQRLSLGMGALCVALVVGALVDGLVVRNILIAMDEAFAEMDMVFDDGVDVPAEFSDAEMLIDWDDIGRNGKRFLTNGPDREDIEQLTGRPAQQPVRVYAGFNTGADFEERAALAVSDLERAGGFERSVLIIATPTGTGWLDPAAIQPVAYLHQGDLSIVSMQYSYLPSWLTLLIDPDRPKAAARALFLAVYNHWTTLPEDTRPQIYLFGLSLGALGSENSTDLIELISDPIDGAVWVGPPFASSTWASVTKNREAGSPQWRPRYRDGSVIRFMTQDGFDPGGFAEWERIRVTYLQHPSDPMTFFSTGMAFRKPAWLGKDRGRDISPHFRWVPIVSFLQVGFDIPMATTVSQGYGHNFVASEYIDAWISVTRPQDWSETDTENLKKAFENFTVSPL</sequence>